<evidence type="ECO:0000313" key="3">
    <source>
        <dbReference type="EMBL" id="CAH2715851.1"/>
    </source>
</evidence>
<dbReference type="PANTHER" id="PTHR42806:SF1">
    <property type="entry name" value="GLYCINE DEHYDROGENASE (DECARBOXYLATING)"/>
    <property type="match status" value="1"/>
</dbReference>
<evidence type="ECO:0000256" key="1">
    <source>
        <dbReference type="ARBA" id="ARBA00023002"/>
    </source>
</evidence>
<dbReference type="RefSeq" id="WP_248736121.1">
    <property type="nucleotide sequence ID" value="NZ_CALBWS010000020.1"/>
</dbReference>
<accession>A0ABN8KTZ1</accession>
<dbReference type="Gene3D" id="3.90.1150.10">
    <property type="entry name" value="Aspartate Aminotransferase, domain 1"/>
    <property type="match status" value="1"/>
</dbReference>
<dbReference type="InterPro" id="IPR015422">
    <property type="entry name" value="PyrdxlP-dep_Trfase_small"/>
</dbReference>
<keyword evidence="4" id="KW-1185">Reference proteome</keyword>
<dbReference type="Proteomes" id="UP000838308">
    <property type="component" value="Unassembled WGS sequence"/>
</dbReference>
<protein>
    <submittedName>
        <fullName evidence="3">Glycine dehydrogenase (Decarboxylating) subunit 1</fullName>
        <ecNumber evidence="3">1.4.4.2</ecNumber>
    </submittedName>
</protein>
<dbReference type="Gene3D" id="3.40.640.10">
    <property type="entry name" value="Type I PLP-dependent aspartate aminotransferase-like (Major domain)"/>
    <property type="match status" value="1"/>
</dbReference>
<dbReference type="SUPFAM" id="SSF53383">
    <property type="entry name" value="PLP-dependent transferases"/>
    <property type="match status" value="1"/>
</dbReference>
<name>A0ABN8KTZ1_9BACI</name>
<dbReference type="InterPro" id="IPR049315">
    <property type="entry name" value="GDC-P_N"/>
</dbReference>
<keyword evidence="1 3" id="KW-0560">Oxidoreductase</keyword>
<organism evidence="3 4">
    <name type="scientific">Neobacillus rhizosphaerae</name>
    <dbReference type="NCBI Taxonomy" id="2880965"/>
    <lineage>
        <taxon>Bacteria</taxon>
        <taxon>Bacillati</taxon>
        <taxon>Bacillota</taxon>
        <taxon>Bacilli</taxon>
        <taxon>Bacillales</taxon>
        <taxon>Bacillaceae</taxon>
        <taxon>Neobacillus</taxon>
    </lineage>
</organism>
<dbReference type="InterPro" id="IPR023010">
    <property type="entry name" value="GcvPA"/>
</dbReference>
<evidence type="ECO:0000313" key="4">
    <source>
        <dbReference type="Proteomes" id="UP000838308"/>
    </source>
</evidence>
<comment type="caution">
    <text evidence="3">The sequence shown here is derived from an EMBL/GenBank/DDBJ whole genome shotgun (WGS) entry which is preliminary data.</text>
</comment>
<proteinExistence type="predicted"/>
<sequence length="479" mass="53410">MNNQKKAAHPYIPNTVPEVQEEMLREIGAKTIDELFDGIPEELHYKKDMNIPKALSEYELSRYIEGILNKNINTKEYLNFLGAGCWNHYVPAVCDEVNQRAEFLTAYAGDPYEDHGRYQALFEYQSLMAELVDMDVVNVPTFDWAQAAATSIRMASRITGRKEVLLPKTISPDRLKIIKNYCSPQIECVFIDYEEDSGQINLNDLEDKLSSNTAAVYFENPSYLGFIETKGQKISKLAKSFEAITIVGVDPSSLGVLAPPSHYGADIVCGDLQPLGMHMNYGGGQSGFIATHDDLTFIQEYPSRLFGIAPTVVKGEYGFGDVLYDRTSFALREKGKESVGTQTALWGITAGVYLSLLGPTGMYELGKSIMQKSQYAMGQLGNIPNVVASRFESTNFKEFVVDFSHTGKSVKEVNQYLLDNGIFGGKDLSEEFPELGQCSLFCITEIHSKEDIDRLVRTIQECIDSISSKEERDGVHAKN</sequence>
<feature type="domain" description="Glycine cleavage system P-protein N-terminal" evidence="2">
    <location>
        <begin position="11"/>
        <end position="457"/>
    </location>
</feature>
<dbReference type="PANTHER" id="PTHR42806">
    <property type="entry name" value="GLYCINE CLEAVAGE SYSTEM P-PROTEIN"/>
    <property type="match status" value="1"/>
</dbReference>
<dbReference type="InterPro" id="IPR015424">
    <property type="entry name" value="PyrdxlP-dep_Trfase"/>
</dbReference>
<dbReference type="EC" id="1.4.4.2" evidence="3"/>
<dbReference type="NCBIfam" id="NF001696">
    <property type="entry name" value="PRK00451.1"/>
    <property type="match status" value="1"/>
</dbReference>
<dbReference type="GO" id="GO:0004375">
    <property type="term" value="F:glycine dehydrogenase (decarboxylating) activity"/>
    <property type="evidence" value="ECO:0007669"/>
    <property type="project" value="UniProtKB-EC"/>
</dbReference>
<dbReference type="EMBL" id="CALBWS010000020">
    <property type="protein sequence ID" value="CAH2715851.1"/>
    <property type="molecule type" value="Genomic_DNA"/>
</dbReference>
<dbReference type="InterPro" id="IPR015421">
    <property type="entry name" value="PyrdxlP-dep_Trfase_major"/>
</dbReference>
<evidence type="ECO:0000259" key="2">
    <source>
        <dbReference type="Pfam" id="PF02347"/>
    </source>
</evidence>
<reference evidence="3" key="1">
    <citation type="submission" date="2022-04" db="EMBL/GenBank/DDBJ databases">
        <authorList>
            <person name="Criscuolo A."/>
        </authorList>
    </citation>
    <scope>NUCLEOTIDE SEQUENCE</scope>
    <source>
        <strain evidence="3">CIP111895</strain>
    </source>
</reference>
<gene>
    <name evidence="3" type="primary">gcvPA_3</name>
    <name evidence="3" type="ORF">BACCIP111895_03035</name>
</gene>
<dbReference type="Pfam" id="PF02347">
    <property type="entry name" value="GDC-P"/>
    <property type="match status" value="1"/>
</dbReference>